<sequence length="41" mass="4372">MTPGVAVGMGTSIRARTHEKNRWIGKAMFTASHESGGRLGD</sequence>
<gene>
    <name evidence="1" type="ORF">PS943_02269</name>
</gene>
<protein>
    <submittedName>
        <fullName evidence="1">Uncharacterized protein</fullName>
    </submittedName>
</protein>
<reference evidence="1 2" key="1">
    <citation type="submission" date="2019-09" db="EMBL/GenBank/DDBJ databases">
        <authorList>
            <person name="Chandra G."/>
            <person name="Truman W A."/>
        </authorList>
    </citation>
    <scope>NUCLEOTIDE SEQUENCE [LARGE SCALE GENOMIC DNA]</scope>
    <source>
        <strain evidence="1">PS943</strain>
    </source>
</reference>
<accession>A0A5E7W857</accession>
<evidence type="ECO:0000313" key="1">
    <source>
        <dbReference type="EMBL" id="VVQ31173.1"/>
    </source>
</evidence>
<dbReference type="AlphaFoldDB" id="A0A5E7W857"/>
<evidence type="ECO:0000313" key="2">
    <source>
        <dbReference type="Proteomes" id="UP000325645"/>
    </source>
</evidence>
<name>A0A5E7W857_PSEFL</name>
<dbReference type="EMBL" id="CABVJH010000003">
    <property type="protein sequence ID" value="VVQ31173.1"/>
    <property type="molecule type" value="Genomic_DNA"/>
</dbReference>
<proteinExistence type="predicted"/>
<organism evidence="1 2">
    <name type="scientific">Pseudomonas fluorescens</name>
    <dbReference type="NCBI Taxonomy" id="294"/>
    <lineage>
        <taxon>Bacteria</taxon>
        <taxon>Pseudomonadati</taxon>
        <taxon>Pseudomonadota</taxon>
        <taxon>Gammaproteobacteria</taxon>
        <taxon>Pseudomonadales</taxon>
        <taxon>Pseudomonadaceae</taxon>
        <taxon>Pseudomonas</taxon>
    </lineage>
</organism>
<dbReference type="Proteomes" id="UP000325645">
    <property type="component" value="Unassembled WGS sequence"/>
</dbReference>